<dbReference type="AlphaFoldDB" id="A0A9P4JMW4"/>
<dbReference type="Gene3D" id="1.25.40.20">
    <property type="entry name" value="Ankyrin repeat-containing domain"/>
    <property type="match status" value="1"/>
</dbReference>
<evidence type="ECO:0000313" key="1">
    <source>
        <dbReference type="EMBL" id="KAF2202005.1"/>
    </source>
</evidence>
<dbReference type="OrthoDB" id="5431422at2759"/>
<evidence type="ECO:0008006" key="3">
    <source>
        <dbReference type="Google" id="ProtNLM"/>
    </source>
</evidence>
<dbReference type="EMBL" id="ML993953">
    <property type="protein sequence ID" value="KAF2202005.1"/>
    <property type="molecule type" value="Genomic_DNA"/>
</dbReference>
<keyword evidence="2" id="KW-1185">Reference proteome</keyword>
<gene>
    <name evidence="1" type="ORF">GQ43DRAFT_471297</name>
</gene>
<reference evidence="1" key="1">
    <citation type="journal article" date="2020" name="Stud. Mycol.">
        <title>101 Dothideomycetes genomes: a test case for predicting lifestyles and emergence of pathogens.</title>
        <authorList>
            <person name="Haridas S."/>
            <person name="Albert R."/>
            <person name="Binder M."/>
            <person name="Bloem J."/>
            <person name="Labutti K."/>
            <person name="Salamov A."/>
            <person name="Andreopoulos B."/>
            <person name="Baker S."/>
            <person name="Barry K."/>
            <person name="Bills G."/>
            <person name="Bluhm B."/>
            <person name="Cannon C."/>
            <person name="Castanera R."/>
            <person name="Culley D."/>
            <person name="Daum C."/>
            <person name="Ezra D."/>
            <person name="Gonzalez J."/>
            <person name="Henrissat B."/>
            <person name="Kuo A."/>
            <person name="Liang C."/>
            <person name="Lipzen A."/>
            <person name="Lutzoni F."/>
            <person name="Magnuson J."/>
            <person name="Mondo S."/>
            <person name="Nolan M."/>
            <person name="Ohm R."/>
            <person name="Pangilinan J."/>
            <person name="Park H.-J."/>
            <person name="Ramirez L."/>
            <person name="Alfaro M."/>
            <person name="Sun H."/>
            <person name="Tritt A."/>
            <person name="Yoshinaga Y."/>
            <person name="Zwiers L.-H."/>
            <person name="Turgeon B."/>
            <person name="Goodwin S."/>
            <person name="Spatafora J."/>
            <person name="Crous P."/>
            <person name="Grigoriev I."/>
        </authorList>
    </citation>
    <scope>NUCLEOTIDE SEQUENCE</scope>
    <source>
        <strain evidence="1">ATCC 74209</strain>
    </source>
</reference>
<accession>A0A9P4JMW4</accession>
<proteinExistence type="predicted"/>
<dbReference type="SUPFAM" id="SSF48403">
    <property type="entry name" value="Ankyrin repeat"/>
    <property type="match status" value="1"/>
</dbReference>
<dbReference type="Proteomes" id="UP000799536">
    <property type="component" value="Unassembled WGS sequence"/>
</dbReference>
<name>A0A9P4JMW4_9PLEO</name>
<dbReference type="InterPro" id="IPR036770">
    <property type="entry name" value="Ankyrin_rpt-contain_sf"/>
</dbReference>
<organism evidence="1 2">
    <name type="scientific">Delitschia confertaspora ATCC 74209</name>
    <dbReference type="NCBI Taxonomy" id="1513339"/>
    <lineage>
        <taxon>Eukaryota</taxon>
        <taxon>Fungi</taxon>
        <taxon>Dikarya</taxon>
        <taxon>Ascomycota</taxon>
        <taxon>Pezizomycotina</taxon>
        <taxon>Dothideomycetes</taxon>
        <taxon>Pleosporomycetidae</taxon>
        <taxon>Pleosporales</taxon>
        <taxon>Delitschiaceae</taxon>
        <taxon>Delitschia</taxon>
    </lineage>
</organism>
<dbReference type="Pfam" id="PF00023">
    <property type="entry name" value="Ank"/>
    <property type="match status" value="1"/>
</dbReference>
<comment type="caution">
    <text evidence="1">The sequence shown here is derived from an EMBL/GenBank/DDBJ whole genome shotgun (WGS) entry which is preliminary data.</text>
</comment>
<dbReference type="InterPro" id="IPR002110">
    <property type="entry name" value="Ankyrin_rpt"/>
</dbReference>
<protein>
    <recommendedName>
        <fullName evidence="3">Ankyrin repeat protein</fullName>
    </recommendedName>
</protein>
<evidence type="ECO:0000313" key="2">
    <source>
        <dbReference type="Proteomes" id="UP000799536"/>
    </source>
</evidence>
<sequence>MGYASGDGSVRRAVVCFGLSRALHVIFEDSQGWRPIMTVVSDTTDDANILEAFIAAGASLMHKDATDITPLHCTTQPSIAESLIRNGADIHARDIDEKTALHGAF</sequence>